<comment type="caution">
    <text evidence="2">The sequence shown here is derived from an EMBL/GenBank/DDBJ whole genome shotgun (WGS) entry which is preliminary data.</text>
</comment>
<evidence type="ECO:0000313" key="2">
    <source>
        <dbReference type="EMBL" id="MBD1320094.1"/>
    </source>
</evidence>
<accession>A0ABR7WBB5</accession>
<dbReference type="Pfam" id="PF22289">
    <property type="entry name" value="DmmA-like_C"/>
    <property type="match status" value="1"/>
</dbReference>
<keyword evidence="3" id="KW-1185">Reference proteome</keyword>
<dbReference type="InterPro" id="IPR021848">
    <property type="entry name" value="HODM_asu-like"/>
</dbReference>
<organism evidence="2 3">
    <name type="scientific">Gordonia hankookensis</name>
    <dbReference type="NCBI Taxonomy" id="589403"/>
    <lineage>
        <taxon>Bacteria</taxon>
        <taxon>Bacillati</taxon>
        <taxon>Actinomycetota</taxon>
        <taxon>Actinomycetes</taxon>
        <taxon>Mycobacteriales</taxon>
        <taxon>Gordoniaceae</taxon>
        <taxon>Gordonia</taxon>
    </lineage>
</organism>
<gene>
    <name evidence="2" type="ORF">IDF66_10890</name>
</gene>
<proteinExistence type="predicted"/>
<dbReference type="EMBL" id="JACWMS010000002">
    <property type="protein sequence ID" value="MBD1320094.1"/>
    <property type="molecule type" value="Genomic_DNA"/>
</dbReference>
<reference evidence="2 3" key="1">
    <citation type="submission" date="2020-09" db="EMBL/GenBank/DDBJ databases">
        <title>Novel species in genus Gordonia.</title>
        <authorList>
            <person name="Zhang G."/>
        </authorList>
    </citation>
    <scope>NUCLEOTIDE SEQUENCE [LARGE SCALE GENOMIC DNA]</scope>
    <source>
        <strain evidence="2 3">ON-33</strain>
    </source>
</reference>
<dbReference type="Pfam" id="PF11927">
    <property type="entry name" value="HODM_asu-like"/>
    <property type="match status" value="1"/>
</dbReference>
<protein>
    <submittedName>
        <fullName evidence="2">DUF3445 domain-containing protein</fullName>
    </submittedName>
</protein>
<evidence type="ECO:0000313" key="3">
    <source>
        <dbReference type="Proteomes" id="UP000602395"/>
    </source>
</evidence>
<sequence length="521" mass="57398">MRLARIRRLHTGGTTVTLALPAPSLVAGFPFPFVEDRYRYSTNVEPAGQVVTTAAGQWGDSVVDIDDEYHRELAERAAVLDADSTRHAVLAHMRPAAWDAMLTIMRELATAYPDAFTLTAGHGEWHWRNGLLDVESTFVYGDDSTLPVEPLRYICGQIQEDVVLLDQRDGQLFADAGVVTFAADWSFGFDVGMSFLEIHGPVPRVRDEGVITRAHEFLKRLQPHEPYRRTNWTLTIGRRLDVSTERYPEWGPDREMIQHVDDDTFGRLVHLRVEVQHLIRLPDSGAVMFLIRTYMLPLETVATVESWRLRAAEVMDELPDDMADYKGIIKYKDRAADWLRRADAVPATTAADPSGHGLPRWPTAPDAIDPTGTSFLVVAIGDEGTVGEVARGWVSAAEALAPTQLLVLDSLVAEEDRRTLAAALAASRNGIRIHIVGGQYDVLTGLALARAAGALPDELSAFASHTRDLPLYCAHCRDTHRVEAVPGGVVECPGCERRLEVHAHHSATQGSFLASSVGDPE</sequence>
<dbReference type="NCBIfam" id="NF041259">
    <property type="entry name" value="mono_DmmA_fam"/>
    <property type="match status" value="1"/>
</dbReference>
<evidence type="ECO:0000259" key="1">
    <source>
        <dbReference type="Pfam" id="PF22289"/>
    </source>
</evidence>
<name>A0ABR7WBB5_9ACTN</name>
<dbReference type="Proteomes" id="UP000602395">
    <property type="component" value="Unassembled WGS sequence"/>
</dbReference>
<feature type="domain" description="Dimethylamine monooxygenase subunit DmmA-like C-terminal" evidence="1">
    <location>
        <begin position="471"/>
        <end position="513"/>
    </location>
</feature>
<dbReference type="InterPro" id="IPR048037">
    <property type="entry name" value="DmmA-like_C"/>
</dbReference>